<dbReference type="GO" id="GO:0006508">
    <property type="term" value="P:proteolysis"/>
    <property type="evidence" value="ECO:0007669"/>
    <property type="project" value="TreeGrafter"/>
</dbReference>
<proteinExistence type="inferred from homology"/>
<dbReference type="GO" id="GO:0004176">
    <property type="term" value="F:ATP-dependent peptidase activity"/>
    <property type="evidence" value="ECO:0007669"/>
    <property type="project" value="TreeGrafter"/>
</dbReference>
<evidence type="ECO:0000259" key="2">
    <source>
        <dbReference type="SMART" id="SM00382"/>
    </source>
</evidence>
<keyword evidence="1" id="KW-0547">Nucleotide-binding</keyword>
<dbReference type="GO" id="GO:0005524">
    <property type="term" value="F:ATP binding"/>
    <property type="evidence" value="ECO:0007669"/>
    <property type="project" value="UniProtKB-KW"/>
</dbReference>
<dbReference type="Gene3D" id="1.10.8.60">
    <property type="match status" value="1"/>
</dbReference>
<keyword evidence="1" id="KW-0067">ATP-binding</keyword>
<dbReference type="SUPFAM" id="SSF52540">
    <property type="entry name" value="P-loop containing nucleoside triphosphate hydrolases"/>
    <property type="match status" value="1"/>
</dbReference>
<dbReference type="Proteomes" id="UP000245207">
    <property type="component" value="Unassembled WGS sequence"/>
</dbReference>
<dbReference type="AlphaFoldDB" id="A0A2U1MWH5"/>
<dbReference type="Pfam" id="PF00004">
    <property type="entry name" value="AAA"/>
    <property type="match status" value="1"/>
</dbReference>
<accession>A0A2U1MWH5</accession>
<dbReference type="STRING" id="35608.A0A2U1MWH5"/>
<dbReference type="GO" id="GO:0009535">
    <property type="term" value="C:chloroplast thylakoid membrane"/>
    <property type="evidence" value="ECO:0007669"/>
    <property type="project" value="TreeGrafter"/>
</dbReference>
<comment type="similarity">
    <text evidence="1">Belongs to the AAA ATPase family.</text>
</comment>
<dbReference type="InterPro" id="IPR003960">
    <property type="entry name" value="ATPase_AAA_CS"/>
</dbReference>
<dbReference type="OrthoDB" id="1413014at2759"/>
<dbReference type="InterPro" id="IPR003593">
    <property type="entry name" value="AAA+_ATPase"/>
</dbReference>
<dbReference type="PANTHER" id="PTHR23076">
    <property type="entry name" value="METALLOPROTEASE M41 FTSH"/>
    <property type="match status" value="1"/>
</dbReference>
<name>A0A2U1MWH5_ARTAN</name>
<organism evidence="3 4">
    <name type="scientific">Artemisia annua</name>
    <name type="common">Sweet wormwood</name>
    <dbReference type="NCBI Taxonomy" id="35608"/>
    <lineage>
        <taxon>Eukaryota</taxon>
        <taxon>Viridiplantae</taxon>
        <taxon>Streptophyta</taxon>
        <taxon>Embryophyta</taxon>
        <taxon>Tracheophyta</taxon>
        <taxon>Spermatophyta</taxon>
        <taxon>Magnoliopsida</taxon>
        <taxon>eudicotyledons</taxon>
        <taxon>Gunneridae</taxon>
        <taxon>Pentapetalae</taxon>
        <taxon>asterids</taxon>
        <taxon>campanulids</taxon>
        <taxon>Asterales</taxon>
        <taxon>Asteraceae</taxon>
        <taxon>Asteroideae</taxon>
        <taxon>Anthemideae</taxon>
        <taxon>Artemisiinae</taxon>
        <taxon>Artemisia</taxon>
    </lineage>
</organism>
<dbReference type="GO" id="GO:0016887">
    <property type="term" value="F:ATP hydrolysis activity"/>
    <property type="evidence" value="ECO:0007669"/>
    <property type="project" value="InterPro"/>
</dbReference>
<feature type="domain" description="AAA+ ATPase" evidence="2">
    <location>
        <begin position="96"/>
        <end position="211"/>
    </location>
</feature>
<dbReference type="SMART" id="SM00382">
    <property type="entry name" value="AAA"/>
    <property type="match status" value="1"/>
</dbReference>
<keyword evidence="4" id="KW-1185">Reference proteome</keyword>
<evidence type="ECO:0000256" key="1">
    <source>
        <dbReference type="RuleBase" id="RU003651"/>
    </source>
</evidence>
<comment type="caution">
    <text evidence="3">The sequence shown here is derived from an EMBL/GenBank/DDBJ whole genome shotgun (WGS) entry which is preliminary data.</text>
</comment>
<gene>
    <name evidence="3" type="ORF">CTI12_AA331250</name>
</gene>
<dbReference type="EMBL" id="PKPP01004188">
    <property type="protein sequence ID" value="PWA65597.1"/>
    <property type="molecule type" value="Genomic_DNA"/>
</dbReference>
<dbReference type="PROSITE" id="PS00674">
    <property type="entry name" value="AAA"/>
    <property type="match status" value="1"/>
</dbReference>
<evidence type="ECO:0000313" key="4">
    <source>
        <dbReference type="Proteomes" id="UP000245207"/>
    </source>
</evidence>
<dbReference type="InterPro" id="IPR003959">
    <property type="entry name" value="ATPase_AAA_core"/>
</dbReference>
<protein>
    <recommendedName>
        <fullName evidence="2">AAA+ ATPase domain-containing protein</fullName>
    </recommendedName>
</protein>
<dbReference type="InterPro" id="IPR041569">
    <property type="entry name" value="AAA_lid_3"/>
</dbReference>
<evidence type="ECO:0000313" key="3">
    <source>
        <dbReference type="EMBL" id="PWA65597.1"/>
    </source>
</evidence>
<reference evidence="3 4" key="1">
    <citation type="journal article" date="2018" name="Mol. Plant">
        <title>The genome of Artemisia annua provides insight into the evolution of Asteraceae family and artemisinin biosynthesis.</title>
        <authorList>
            <person name="Shen Q."/>
            <person name="Zhang L."/>
            <person name="Liao Z."/>
            <person name="Wang S."/>
            <person name="Yan T."/>
            <person name="Shi P."/>
            <person name="Liu M."/>
            <person name="Fu X."/>
            <person name="Pan Q."/>
            <person name="Wang Y."/>
            <person name="Lv Z."/>
            <person name="Lu X."/>
            <person name="Zhang F."/>
            <person name="Jiang W."/>
            <person name="Ma Y."/>
            <person name="Chen M."/>
            <person name="Hao X."/>
            <person name="Li L."/>
            <person name="Tang Y."/>
            <person name="Lv G."/>
            <person name="Zhou Y."/>
            <person name="Sun X."/>
            <person name="Brodelius P.E."/>
            <person name="Rose J.K.C."/>
            <person name="Tang K."/>
        </authorList>
    </citation>
    <scope>NUCLEOTIDE SEQUENCE [LARGE SCALE GENOMIC DNA]</scope>
    <source>
        <strain evidence="4">cv. Huhao1</strain>
        <tissue evidence="3">Leaf</tissue>
    </source>
</reference>
<dbReference type="Pfam" id="PF17862">
    <property type="entry name" value="AAA_lid_3"/>
    <property type="match status" value="1"/>
</dbReference>
<dbReference type="Gene3D" id="3.40.50.300">
    <property type="entry name" value="P-loop containing nucleotide triphosphate hydrolases"/>
    <property type="match status" value="1"/>
</dbReference>
<dbReference type="PANTHER" id="PTHR23076:SF49">
    <property type="entry name" value="ATP-DEPENDENT ZINC METALLOPROTEASE FTSH 7, CHLOROPLASTIC"/>
    <property type="match status" value="1"/>
</dbReference>
<dbReference type="InterPro" id="IPR027417">
    <property type="entry name" value="P-loop_NTPase"/>
</dbReference>
<sequence>MSTMASLISQISTTHLSHNPRISQSVKISLKKPNLSFKGSQLTFGLNKRHGIIVACSQKSVTFADVVGLDHVKDELQQVVDFLKNPNKFHEMGIHFPVGVLLLGPPGTGKSLLANALSWESATPLLSCSPRECVCFTDLFARAKKTRSIILIDEIDAIEKQDLRELFIEMDKIEKNPGVIVLATTNREDPLDEALFRRGRFELVLRLEVPDTASRNAILEALVSKKRFSLGEDLNLAEIASMTTGFSGAELANVVDEAALLAAGEYRSVVGMIDFVIAVEQSTARKRNYQDMSC</sequence>